<dbReference type="PANTHER" id="PTHR43004">
    <property type="entry name" value="TRK SYSTEM POTASSIUM UPTAKE PROTEIN"/>
    <property type="match status" value="1"/>
</dbReference>
<evidence type="ECO:0000313" key="5">
    <source>
        <dbReference type="EMBL" id="PZM13618.1"/>
    </source>
</evidence>
<dbReference type="InterPro" id="IPR036188">
    <property type="entry name" value="FAD/NAD-bd_sf"/>
</dbReference>
<protein>
    <submittedName>
        <fullName evidence="5">Monooxygenase</fullName>
    </submittedName>
</protein>
<dbReference type="GO" id="GO:0016709">
    <property type="term" value="F:oxidoreductase activity, acting on paired donors, with incorporation or reduction of molecular oxygen, NAD(P)H as one donor, and incorporation of one atom of oxygen"/>
    <property type="evidence" value="ECO:0007669"/>
    <property type="project" value="UniProtKB-ARBA"/>
</dbReference>
<organism evidence="5 6">
    <name type="scientific">Rhizobium tubonense</name>
    <dbReference type="NCBI Taxonomy" id="484088"/>
    <lineage>
        <taxon>Bacteria</taxon>
        <taxon>Pseudomonadati</taxon>
        <taxon>Pseudomonadota</taxon>
        <taxon>Alphaproteobacteria</taxon>
        <taxon>Hyphomicrobiales</taxon>
        <taxon>Rhizobiaceae</taxon>
        <taxon>Rhizobium/Agrobacterium group</taxon>
        <taxon>Rhizobium</taxon>
    </lineage>
</organism>
<keyword evidence="3" id="KW-0274">FAD</keyword>
<dbReference type="SUPFAM" id="SSF51905">
    <property type="entry name" value="FAD/NAD(P)-binding domain"/>
    <property type="match status" value="1"/>
</dbReference>
<dbReference type="Proteomes" id="UP000248925">
    <property type="component" value="Unassembled WGS sequence"/>
</dbReference>
<evidence type="ECO:0000256" key="2">
    <source>
        <dbReference type="ARBA" id="ARBA00022630"/>
    </source>
</evidence>
<dbReference type="InterPro" id="IPR002938">
    <property type="entry name" value="FAD-bd"/>
</dbReference>
<feature type="domain" description="FAD-binding" evidence="4">
    <location>
        <begin position="7"/>
        <end position="192"/>
    </location>
</feature>
<dbReference type="RefSeq" id="WP_111160468.1">
    <property type="nucleotide sequence ID" value="NZ_PCDP01000035.1"/>
</dbReference>
<dbReference type="OrthoDB" id="9791689at2"/>
<dbReference type="Gene3D" id="3.50.50.60">
    <property type="entry name" value="FAD/NAD(P)-binding domain"/>
    <property type="match status" value="1"/>
</dbReference>
<evidence type="ECO:0000259" key="4">
    <source>
        <dbReference type="Pfam" id="PF01494"/>
    </source>
</evidence>
<dbReference type="EMBL" id="PCDP01000035">
    <property type="protein sequence ID" value="PZM13618.1"/>
    <property type="molecule type" value="Genomic_DNA"/>
</dbReference>
<gene>
    <name evidence="5" type="ORF">CPY51_12040</name>
</gene>
<keyword evidence="6" id="KW-1185">Reference proteome</keyword>
<name>A0A2W4CRW5_9HYPH</name>
<evidence type="ECO:0000256" key="3">
    <source>
        <dbReference type="ARBA" id="ARBA00022827"/>
    </source>
</evidence>
<dbReference type="AlphaFoldDB" id="A0A2W4CRW5"/>
<dbReference type="Pfam" id="PF01494">
    <property type="entry name" value="FAD_binding_3"/>
    <property type="match status" value="2"/>
</dbReference>
<feature type="domain" description="FAD-binding" evidence="4">
    <location>
        <begin position="232"/>
        <end position="300"/>
    </location>
</feature>
<accession>A0A2W4CRW5</accession>
<proteinExistence type="predicted"/>
<evidence type="ECO:0000256" key="1">
    <source>
        <dbReference type="ARBA" id="ARBA00001974"/>
    </source>
</evidence>
<dbReference type="PANTHER" id="PTHR43004:SF19">
    <property type="entry name" value="BINDING MONOOXYGENASE, PUTATIVE (JCVI)-RELATED"/>
    <property type="match status" value="1"/>
</dbReference>
<dbReference type="InterPro" id="IPR050641">
    <property type="entry name" value="RIFMO-like"/>
</dbReference>
<reference evidence="5 6" key="1">
    <citation type="journal article" date="2018" name="Sci. Rep.">
        <title>Rhizobium tumorigenes sp. nov., a novel plant tumorigenic bacterium isolated from cane gall tumors on thornless blackberry.</title>
        <authorList>
            <person name="Kuzmanovi N."/>
            <person name="Smalla K."/>
            <person name="Gronow S."/>
            <person name="PuBawska J."/>
        </authorList>
    </citation>
    <scope>NUCLEOTIDE SEQUENCE [LARGE SCALE GENOMIC DNA]</scope>
    <source>
        <strain evidence="5 6">CCBAU 85046</strain>
    </source>
</reference>
<dbReference type="Gene3D" id="3.30.70.2450">
    <property type="match status" value="1"/>
</dbReference>
<dbReference type="GO" id="GO:0071949">
    <property type="term" value="F:FAD binding"/>
    <property type="evidence" value="ECO:0007669"/>
    <property type="project" value="InterPro"/>
</dbReference>
<keyword evidence="2" id="KW-0285">Flavoprotein</keyword>
<comment type="caution">
    <text evidence="5">The sequence shown here is derived from an EMBL/GenBank/DDBJ whole genome shotgun (WGS) entry which is preliminary data.</text>
</comment>
<dbReference type="PRINTS" id="PR00420">
    <property type="entry name" value="RNGMNOXGNASE"/>
</dbReference>
<evidence type="ECO:0000313" key="6">
    <source>
        <dbReference type="Proteomes" id="UP000248925"/>
    </source>
</evidence>
<keyword evidence="5" id="KW-0503">Monooxygenase</keyword>
<comment type="cofactor">
    <cofactor evidence="1">
        <name>FAD</name>
        <dbReference type="ChEBI" id="CHEBI:57692"/>
    </cofactor>
</comment>
<keyword evidence="5" id="KW-0560">Oxidoreductase</keyword>
<sequence length="374" mass="40614">MAGGKTILIAGAGPAGLAAALELARRGFSPRIVDDGDGPAPLSESRALGINARTLTLLSPSGVTETILAEAQQIAHFRARSTTRQLFELDTSKIPGRFSALHGLAQGATERLMIAALVSYGVTPEWNTAVQGIGLDRNKPEVTLRRPDGSIETVQVDIVIGADGAHSVVRKSIGLGFPGEALEASFYLADFRYSKPIDSHFAEIRLFDPGMVGRLPLAVDTLRFISTLPDFESRIAHPDLDHEKTWSSQFRIHFRHVDRMSAGNVFLAGDAAHIHSPAGARGMNLGIEDASWLAYLIAEGREQEYSALRMPAVKQVLKQTYGLTRLITMKNPLAVALRDFAAPLLLRLPSARHYLLRGVAGYDTPKPPWIDWAE</sequence>